<dbReference type="AlphaFoldDB" id="A0A084VFG1"/>
<dbReference type="EMBL" id="KE524787">
    <property type="protein sequence ID" value="KFB36705.1"/>
    <property type="molecule type" value="Genomic_DNA"/>
</dbReference>
<dbReference type="Proteomes" id="UP000030765">
    <property type="component" value="Unassembled WGS sequence"/>
</dbReference>
<dbReference type="VEuPathDB" id="VectorBase:ASIC003854"/>
<evidence type="ECO:0000313" key="3">
    <source>
        <dbReference type="Proteomes" id="UP000030765"/>
    </source>
</evidence>
<sequence>MPVSCIGCIIHTRTFSTNKSSCRTVGVCVAFNEPTDRGHKRVILAMPRTACGYIQKGTGAKDAGRSVDMNLGK</sequence>
<reference evidence="1 3" key="1">
    <citation type="journal article" date="2014" name="BMC Genomics">
        <title>Genome sequence of Anopheles sinensis provides insight into genetics basis of mosquito competence for malaria parasites.</title>
        <authorList>
            <person name="Zhou D."/>
            <person name="Zhang D."/>
            <person name="Ding G."/>
            <person name="Shi L."/>
            <person name="Hou Q."/>
            <person name="Ye Y."/>
            <person name="Xu Y."/>
            <person name="Zhou H."/>
            <person name="Xiong C."/>
            <person name="Li S."/>
            <person name="Yu J."/>
            <person name="Hong S."/>
            <person name="Yu X."/>
            <person name="Zou P."/>
            <person name="Chen C."/>
            <person name="Chang X."/>
            <person name="Wang W."/>
            <person name="Lv Y."/>
            <person name="Sun Y."/>
            <person name="Ma L."/>
            <person name="Shen B."/>
            <person name="Zhu C."/>
        </authorList>
    </citation>
    <scope>NUCLEOTIDE SEQUENCE [LARGE SCALE GENOMIC DNA]</scope>
</reference>
<keyword evidence="3" id="KW-1185">Reference proteome</keyword>
<organism evidence="1">
    <name type="scientific">Anopheles sinensis</name>
    <name type="common">Mosquito</name>
    <dbReference type="NCBI Taxonomy" id="74873"/>
    <lineage>
        <taxon>Eukaryota</taxon>
        <taxon>Metazoa</taxon>
        <taxon>Ecdysozoa</taxon>
        <taxon>Arthropoda</taxon>
        <taxon>Hexapoda</taxon>
        <taxon>Insecta</taxon>
        <taxon>Pterygota</taxon>
        <taxon>Neoptera</taxon>
        <taxon>Endopterygota</taxon>
        <taxon>Diptera</taxon>
        <taxon>Nematocera</taxon>
        <taxon>Culicoidea</taxon>
        <taxon>Culicidae</taxon>
        <taxon>Anophelinae</taxon>
        <taxon>Anopheles</taxon>
    </lineage>
</organism>
<protein>
    <submittedName>
        <fullName evidence="1 2">PF14280 domain protein</fullName>
    </submittedName>
</protein>
<name>A0A084VFG1_ANOSI</name>
<gene>
    <name evidence="1" type="ORF">ZHAS_00003854</name>
</gene>
<accession>A0A084VFG1</accession>
<dbReference type="EnsemblMetazoa" id="ASIC003854-RA">
    <property type="protein sequence ID" value="ASIC003854-PA"/>
    <property type="gene ID" value="ASIC003854"/>
</dbReference>
<evidence type="ECO:0000313" key="2">
    <source>
        <dbReference type="EnsemblMetazoa" id="ASIC003854-PA"/>
    </source>
</evidence>
<dbReference type="EMBL" id="ATLV01012388">
    <property type="status" value="NOT_ANNOTATED_CDS"/>
    <property type="molecule type" value="Genomic_DNA"/>
</dbReference>
<proteinExistence type="predicted"/>
<reference evidence="2" key="2">
    <citation type="submission" date="2020-05" db="UniProtKB">
        <authorList>
            <consortium name="EnsemblMetazoa"/>
        </authorList>
    </citation>
    <scope>IDENTIFICATION</scope>
</reference>
<evidence type="ECO:0000313" key="1">
    <source>
        <dbReference type="EMBL" id="KFB36705.1"/>
    </source>
</evidence>